<accession>A0ACB8R5A4</accession>
<reference evidence="1" key="2">
    <citation type="journal article" date="2022" name="New Phytol.">
        <title>Evolutionary transition to the ectomycorrhizal habit in the genomes of a hyperdiverse lineage of mushroom-forming fungi.</title>
        <authorList>
            <person name="Looney B."/>
            <person name="Miyauchi S."/>
            <person name="Morin E."/>
            <person name="Drula E."/>
            <person name="Courty P.E."/>
            <person name="Kohler A."/>
            <person name="Kuo A."/>
            <person name="LaButti K."/>
            <person name="Pangilinan J."/>
            <person name="Lipzen A."/>
            <person name="Riley R."/>
            <person name="Andreopoulos W."/>
            <person name="He G."/>
            <person name="Johnson J."/>
            <person name="Nolan M."/>
            <person name="Tritt A."/>
            <person name="Barry K.W."/>
            <person name="Grigoriev I.V."/>
            <person name="Nagy L.G."/>
            <person name="Hibbett D."/>
            <person name="Henrissat B."/>
            <person name="Matheny P.B."/>
            <person name="Labbe J."/>
            <person name="Martin F.M."/>
        </authorList>
    </citation>
    <scope>NUCLEOTIDE SEQUENCE</scope>
    <source>
        <strain evidence="1">FP105234-sp</strain>
    </source>
</reference>
<organism evidence="1 2">
    <name type="scientific">Auriscalpium vulgare</name>
    <dbReference type="NCBI Taxonomy" id="40419"/>
    <lineage>
        <taxon>Eukaryota</taxon>
        <taxon>Fungi</taxon>
        <taxon>Dikarya</taxon>
        <taxon>Basidiomycota</taxon>
        <taxon>Agaricomycotina</taxon>
        <taxon>Agaricomycetes</taxon>
        <taxon>Russulales</taxon>
        <taxon>Auriscalpiaceae</taxon>
        <taxon>Auriscalpium</taxon>
    </lineage>
</organism>
<evidence type="ECO:0000313" key="2">
    <source>
        <dbReference type="Proteomes" id="UP000814033"/>
    </source>
</evidence>
<dbReference type="Proteomes" id="UP000814033">
    <property type="component" value="Unassembled WGS sequence"/>
</dbReference>
<keyword evidence="2" id="KW-1185">Reference proteome</keyword>
<protein>
    <submittedName>
        <fullName evidence="1">Uncharacterized protein</fullName>
    </submittedName>
</protein>
<sequence length="192" mass="21394">MDTSIVYRDWCVTAHGELQGKLAAAEACMKSNDIEYTEVVNSLAEAKARADMFEAKNKELRMELARLRAIVNDDDVHRESRRKTGSSSEVTTSLHLWQSEPKTDDGMRGLWESQWAPSERTATTATDPVFEDIPPRVCLGPRAIRNAELELPSPLGHTPVRGRGGIRTAQEDPETLEKVEELFSAASTTMNH</sequence>
<dbReference type="EMBL" id="MU276355">
    <property type="protein sequence ID" value="KAI0039110.1"/>
    <property type="molecule type" value="Genomic_DNA"/>
</dbReference>
<evidence type="ECO:0000313" key="1">
    <source>
        <dbReference type="EMBL" id="KAI0039110.1"/>
    </source>
</evidence>
<comment type="caution">
    <text evidence="1">The sequence shown here is derived from an EMBL/GenBank/DDBJ whole genome shotgun (WGS) entry which is preliminary data.</text>
</comment>
<reference evidence="1" key="1">
    <citation type="submission" date="2021-02" db="EMBL/GenBank/DDBJ databases">
        <authorList>
            <consortium name="DOE Joint Genome Institute"/>
            <person name="Ahrendt S."/>
            <person name="Looney B.P."/>
            <person name="Miyauchi S."/>
            <person name="Morin E."/>
            <person name="Drula E."/>
            <person name="Courty P.E."/>
            <person name="Chicoki N."/>
            <person name="Fauchery L."/>
            <person name="Kohler A."/>
            <person name="Kuo A."/>
            <person name="Labutti K."/>
            <person name="Pangilinan J."/>
            <person name="Lipzen A."/>
            <person name="Riley R."/>
            <person name="Andreopoulos W."/>
            <person name="He G."/>
            <person name="Johnson J."/>
            <person name="Barry K.W."/>
            <person name="Grigoriev I.V."/>
            <person name="Nagy L."/>
            <person name="Hibbett D."/>
            <person name="Henrissat B."/>
            <person name="Matheny P.B."/>
            <person name="Labbe J."/>
            <person name="Martin F."/>
        </authorList>
    </citation>
    <scope>NUCLEOTIDE SEQUENCE</scope>
    <source>
        <strain evidence="1">FP105234-sp</strain>
    </source>
</reference>
<proteinExistence type="predicted"/>
<feature type="non-terminal residue" evidence="1">
    <location>
        <position position="192"/>
    </location>
</feature>
<name>A0ACB8R5A4_9AGAM</name>
<gene>
    <name evidence="1" type="ORF">FA95DRAFT_1577807</name>
</gene>